<dbReference type="PANTHER" id="PTHR23121">
    <property type="entry name" value="SODIUM-DEPENDENT GLUCOSE TRANSPORTER 1"/>
    <property type="match status" value="1"/>
</dbReference>
<comment type="caution">
    <text evidence="5">The sequence shown here is derived from an EMBL/GenBank/DDBJ whole genome shotgun (WGS) entry which is preliminary data.</text>
</comment>
<evidence type="ECO:0000256" key="4">
    <source>
        <dbReference type="ARBA" id="ARBA00023136"/>
    </source>
</evidence>
<keyword evidence="4" id="KW-0472">Membrane</keyword>
<keyword evidence="3" id="KW-1133">Transmembrane helix</keyword>
<accession>A0ABN9CW93</accession>
<keyword evidence="6" id="KW-1185">Reference proteome</keyword>
<dbReference type="PANTHER" id="PTHR23121:SF10">
    <property type="entry name" value="MAJOR FACILITATOR SUPERFAMILY DOMAIN-CONTAINING PROTEIN 4A"/>
    <property type="match status" value="1"/>
</dbReference>
<evidence type="ECO:0000313" key="6">
    <source>
        <dbReference type="Proteomes" id="UP001162483"/>
    </source>
</evidence>
<organism evidence="5 6">
    <name type="scientific">Staurois parvus</name>
    <dbReference type="NCBI Taxonomy" id="386267"/>
    <lineage>
        <taxon>Eukaryota</taxon>
        <taxon>Metazoa</taxon>
        <taxon>Chordata</taxon>
        <taxon>Craniata</taxon>
        <taxon>Vertebrata</taxon>
        <taxon>Euteleostomi</taxon>
        <taxon>Amphibia</taxon>
        <taxon>Batrachia</taxon>
        <taxon>Anura</taxon>
        <taxon>Neobatrachia</taxon>
        <taxon>Ranoidea</taxon>
        <taxon>Ranidae</taxon>
        <taxon>Staurois</taxon>
    </lineage>
</organism>
<evidence type="ECO:0000313" key="5">
    <source>
        <dbReference type="EMBL" id="CAI9564477.1"/>
    </source>
</evidence>
<gene>
    <name evidence="5" type="ORF">SPARVUS_LOCUS5910414</name>
</gene>
<dbReference type="EMBL" id="CATNWA010013038">
    <property type="protein sequence ID" value="CAI9564477.1"/>
    <property type="molecule type" value="Genomic_DNA"/>
</dbReference>
<protein>
    <submittedName>
        <fullName evidence="5">Uncharacterized protein</fullName>
    </submittedName>
</protein>
<feature type="non-terminal residue" evidence="5">
    <location>
        <position position="102"/>
    </location>
</feature>
<keyword evidence="2" id="KW-0812">Transmembrane</keyword>
<comment type="similarity">
    <text evidence="1">Belongs to the major facilitator superfamily.</text>
</comment>
<dbReference type="Proteomes" id="UP001162483">
    <property type="component" value="Unassembled WGS sequence"/>
</dbReference>
<proteinExistence type="inferred from homology"/>
<reference evidence="5" key="1">
    <citation type="submission" date="2023-05" db="EMBL/GenBank/DDBJ databases">
        <authorList>
            <person name="Stuckert A."/>
        </authorList>
    </citation>
    <scope>NUCLEOTIDE SEQUENCE</scope>
</reference>
<evidence type="ECO:0000256" key="1">
    <source>
        <dbReference type="ARBA" id="ARBA00008335"/>
    </source>
</evidence>
<name>A0ABN9CW93_9NEOB</name>
<sequence>METQKGNEMSDGQITGTQEVQSDYFHCCHSKTFRDAPYTFLAIHISSAVILFMTDGLVGEYSGFVYSYAVEEPLSLAHKTAGYLPSLLWASITLGRLISIPA</sequence>
<evidence type="ECO:0000256" key="2">
    <source>
        <dbReference type="ARBA" id="ARBA00022692"/>
    </source>
</evidence>
<evidence type="ECO:0000256" key="3">
    <source>
        <dbReference type="ARBA" id="ARBA00022989"/>
    </source>
</evidence>